<evidence type="ECO:0000313" key="8">
    <source>
        <dbReference type="Proteomes" id="UP000799777"/>
    </source>
</evidence>
<gene>
    <name evidence="7" type="ORF">EK21DRAFT_95392</name>
</gene>
<dbReference type="Proteomes" id="UP000799777">
    <property type="component" value="Unassembled WGS sequence"/>
</dbReference>
<proteinExistence type="predicted"/>
<keyword evidence="5 6" id="KW-0472">Membrane</keyword>
<evidence type="ECO:0000256" key="3">
    <source>
        <dbReference type="ARBA" id="ARBA00022692"/>
    </source>
</evidence>
<name>A0A9P4LF35_9PLEO</name>
<sequence>MSGSTSDAPTSSSTGEVMQSISASCGHKATQIVLTVRSMMPFVVSSAADLVATSFRLDDPHAETIQARLEHVNSFEMQTHSPGLLVSLLFFILLTTIDATSILFAVPVRRPQLQRAVIDSLERKAHLSDSFERIGSLAGDYAKSMVLFLAGRGMQGLGAGGLVALAYTVYGDMNGENKAKFLVAICCFTAAGTAGGPFIGAVISDSGVWAERRHPVTTSGPDYIGVALLPCSVVPLLIGLSLGSIMYSWTNWKTVLPLALGSFSLLLFVMRELCPGHAFTSRRDTPTDQVRLLELKNYRGADAVVAFVGMQLVGMIVRILAHPLAVPPSNEP</sequence>
<dbReference type="OrthoDB" id="3694298at2759"/>
<dbReference type="AlphaFoldDB" id="A0A9P4LF35"/>
<protein>
    <recommendedName>
        <fullName evidence="9">Major facilitator superfamily (MFS) profile domain-containing protein</fullName>
    </recommendedName>
</protein>
<dbReference type="EMBL" id="ML978423">
    <property type="protein sequence ID" value="KAF2022845.1"/>
    <property type="molecule type" value="Genomic_DNA"/>
</dbReference>
<feature type="transmembrane region" description="Helical" evidence="6">
    <location>
        <begin position="84"/>
        <end position="106"/>
    </location>
</feature>
<dbReference type="PANTHER" id="PTHR23501">
    <property type="entry name" value="MAJOR FACILITATOR SUPERFAMILY"/>
    <property type="match status" value="1"/>
</dbReference>
<comment type="subcellular location">
    <subcellularLocation>
        <location evidence="1">Endomembrane system</location>
        <topology evidence="1">Multi-pass membrane protein</topology>
    </subcellularLocation>
</comment>
<feature type="transmembrane region" description="Helical" evidence="6">
    <location>
        <begin position="301"/>
        <end position="321"/>
    </location>
</feature>
<evidence type="ECO:0000256" key="5">
    <source>
        <dbReference type="ARBA" id="ARBA00023136"/>
    </source>
</evidence>
<dbReference type="GO" id="GO:0022857">
    <property type="term" value="F:transmembrane transporter activity"/>
    <property type="evidence" value="ECO:0007669"/>
    <property type="project" value="TreeGrafter"/>
</dbReference>
<keyword evidence="8" id="KW-1185">Reference proteome</keyword>
<keyword evidence="4 6" id="KW-1133">Transmembrane helix</keyword>
<dbReference type="GO" id="GO:0005886">
    <property type="term" value="C:plasma membrane"/>
    <property type="evidence" value="ECO:0007669"/>
    <property type="project" value="TreeGrafter"/>
</dbReference>
<comment type="caution">
    <text evidence="7">The sequence shown here is derived from an EMBL/GenBank/DDBJ whole genome shotgun (WGS) entry which is preliminary data.</text>
</comment>
<evidence type="ECO:0000256" key="4">
    <source>
        <dbReference type="ARBA" id="ARBA00022989"/>
    </source>
</evidence>
<organism evidence="7 8">
    <name type="scientific">Setomelanomma holmii</name>
    <dbReference type="NCBI Taxonomy" id="210430"/>
    <lineage>
        <taxon>Eukaryota</taxon>
        <taxon>Fungi</taxon>
        <taxon>Dikarya</taxon>
        <taxon>Ascomycota</taxon>
        <taxon>Pezizomycotina</taxon>
        <taxon>Dothideomycetes</taxon>
        <taxon>Pleosporomycetidae</taxon>
        <taxon>Pleosporales</taxon>
        <taxon>Pleosporineae</taxon>
        <taxon>Phaeosphaeriaceae</taxon>
        <taxon>Setomelanomma</taxon>
    </lineage>
</organism>
<keyword evidence="3 6" id="KW-0812">Transmembrane</keyword>
<evidence type="ECO:0008006" key="9">
    <source>
        <dbReference type="Google" id="ProtNLM"/>
    </source>
</evidence>
<evidence type="ECO:0000256" key="2">
    <source>
        <dbReference type="ARBA" id="ARBA00022448"/>
    </source>
</evidence>
<evidence type="ECO:0000256" key="6">
    <source>
        <dbReference type="SAM" id="Phobius"/>
    </source>
</evidence>
<dbReference type="GO" id="GO:0012505">
    <property type="term" value="C:endomembrane system"/>
    <property type="evidence" value="ECO:0007669"/>
    <property type="project" value="UniProtKB-SubCell"/>
</dbReference>
<feature type="transmembrane region" description="Helical" evidence="6">
    <location>
        <begin position="223"/>
        <end position="249"/>
    </location>
</feature>
<evidence type="ECO:0000256" key="1">
    <source>
        <dbReference type="ARBA" id="ARBA00004127"/>
    </source>
</evidence>
<reference evidence="7" key="1">
    <citation type="journal article" date="2020" name="Stud. Mycol.">
        <title>101 Dothideomycetes genomes: a test case for predicting lifestyles and emergence of pathogens.</title>
        <authorList>
            <person name="Haridas S."/>
            <person name="Albert R."/>
            <person name="Binder M."/>
            <person name="Bloem J."/>
            <person name="Labutti K."/>
            <person name="Salamov A."/>
            <person name="Andreopoulos B."/>
            <person name="Baker S."/>
            <person name="Barry K."/>
            <person name="Bills G."/>
            <person name="Bluhm B."/>
            <person name="Cannon C."/>
            <person name="Castanera R."/>
            <person name="Culley D."/>
            <person name="Daum C."/>
            <person name="Ezra D."/>
            <person name="Gonzalez J."/>
            <person name="Henrissat B."/>
            <person name="Kuo A."/>
            <person name="Liang C."/>
            <person name="Lipzen A."/>
            <person name="Lutzoni F."/>
            <person name="Magnuson J."/>
            <person name="Mondo S."/>
            <person name="Nolan M."/>
            <person name="Ohm R."/>
            <person name="Pangilinan J."/>
            <person name="Park H.-J."/>
            <person name="Ramirez L."/>
            <person name="Alfaro M."/>
            <person name="Sun H."/>
            <person name="Tritt A."/>
            <person name="Yoshinaga Y."/>
            <person name="Zwiers L.-H."/>
            <person name="Turgeon B."/>
            <person name="Goodwin S."/>
            <person name="Spatafora J."/>
            <person name="Crous P."/>
            <person name="Grigoriev I."/>
        </authorList>
    </citation>
    <scope>NUCLEOTIDE SEQUENCE</scope>
    <source>
        <strain evidence="7">CBS 110217</strain>
    </source>
</reference>
<evidence type="ECO:0000313" key="7">
    <source>
        <dbReference type="EMBL" id="KAF2022845.1"/>
    </source>
</evidence>
<dbReference type="Gene3D" id="1.20.1720.10">
    <property type="entry name" value="Multidrug resistance protein D"/>
    <property type="match status" value="1"/>
</dbReference>
<dbReference type="SUPFAM" id="SSF103473">
    <property type="entry name" value="MFS general substrate transporter"/>
    <property type="match status" value="1"/>
</dbReference>
<keyword evidence="2" id="KW-0813">Transport</keyword>
<dbReference type="InterPro" id="IPR036259">
    <property type="entry name" value="MFS_trans_sf"/>
</dbReference>
<feature type="transmembrane region" description="Helical" evidence="6">
    <location>
        <begin position="146"/>
        <end position="169"/>
    </location>
</feature>
<accession>A0A9P4LF35</accession>
<feature type="transmembrane region" description="Helical" evidence="6">
    <location>
        <begin position="181"/>
        <end position="203"/>
    </location>
</feature>
<dbReference type="PANTHER" id="PTHR23501:SF191">
    <property type="entry name" value="VACUOLAR BASIC AMINO ACID TRANSPORTER 4"/>
    <property type="match status" value="1"/>
</dbReference>